<feature type="domain" description="HTH luxR-type" evidence="5">
    <location>
        <begin position="124"/>
        <end position="183"/>
    </location>
</feature>
<dbReference type="Proteomes" id="UP000284434">
    <property type="component" value="Unassembled WGS sequence"/>
</dbReference>
<evidence type="ECO:0000256" key="1">
    <source>
        <dbReference type="ARBA" id="ARBA00010641"/>
    </source>
</evidence>
<dbReference type="InterPro" id="IPR036388">
    <property type="entry name" value="WH-like_DNA-bd_sf"/>
</dbReference>
<comment type="caution">
    <text evidence="6">The sequence shown here is derived from an EMBL/GenBank/DDBJ whole genome shotgun (WGS) entry which is preliminary data.</text>
</comment>
<protein>
    <submittedName>
        <fullName evidence="6">RNA polymerase sigma-70 factor</fullName>
    </submittedName>
</protein>
<dbReference type="SUPFAM" id="SSF88659">
    <property type="entry name" value="Sigma3 and sigma4 domains of RNA polymerase sigma factors"/>
    <property type="match status" value="1"/>
</dbReference>
<dbReference type="InterPro" id="IPR007627">
    <property type="entry name" value="RNA_pol_sigma70_r2"/>
</dbReference>
<name>A0A413IC98_9BACT</name>
<organism evidence="6 7">
    <name type="scientific">Odoribacter splanchnicus</name>
    <dbReference type="NCBI Taxonomy" id="28118"/>
    <lineage>
        <taxon>Bacteria</taxon>
        <taxon>Pseudomonadati</taxon>
        <taxon>Bacteroidota</taxon>
        <taxon>Bacteroidia</taxon>
        <taxon>Bacteroidales</taxon>
        <taxon>Odoribacteraceae</taxon>
        <taxon>Odoribacter</taxon>
    </lineage>
</organism>
<evidence type="ECO:0000313" key="7">
    <source>
        <dbReference type="Proteomes" id="UP000284434"/>
    </source>
</evidence>
<dbReference type="NCBIfam" id="TIGR02985">
    <property type="entry name" value="Sig70_bacteroi1"/>
    <property type="match status" value="1"/>
</dbReference>
<dbReference type="InterPro" id="IPR014284">
    <property type="entry name" value="RNA_pol_sigma-70_dom"/>
</dbReference>
<dbReference type="GO" id="GO:0016987">
    <property type="term" value="F:sigma factor activity"/>
    <property type="evidence" value="ECO:0007669"/>
    <property type="project" value="UniProtKB-KW"/>
</dbReference>
<dbReference type="Gene3D" id="1.10.10.10">
    <property type="entry name" value="Winged helix-like DNA-binding domain superfamily/Winged helix DNA-binding domain"/>
    <property type="match status" value="1"/>
</dbReference>
<dbReference type="EMBL" id="QSCO01000011">
    <property type="protein sequence ID" value="RGY06722.1"/>
    <property type="molecule type" value="Genomic_DNA"/>
</dbReference>
<keyword evidence="3" id="KW-0731">Sigma factor</keyword>
<dbReference type="InterPro" id="IPR000792">
    <property type="entry name" value="Tscrpt_reg_LuxR_C"/>
</dbReference>
<dbReference type="InterPro" id="IPR014327">
    <property type="entry name" value="RNA_pol_sigma70_bacteroid"/>
</dbReference>
<reference evidence="6 7" key="1">
    <citation type="submission" date="2018-08" db="EMBL/GenBank/DDBJ databases">
        <title>A genome reference for cultivated species of the human gut microbiota.</title>
        <authorList>
            <person name="Zou Y."/>
            <person name="Xue W."/>
            <person name="Luo G."/>
        </authorList>
    </citation>
    <scope>NUCLEOTIDE SEQUENCE [LARGE SCALE GENOMIC DNA]</scope>
    <source>
        <strain evidence="6 7">OF03-11</strain>
    </source>
</reference>
<dbReference type="GO" id="GO:0006352">
    <property type="term" value="P:DNA-templated transcription initiation"/>
    <property type="evidence" value="ECO:0007669"/>
    <property type="project" value="InterPro"/>
</dbReference>
<evidence type="ECO:0000259" key="5">
    <source>
        <dbReference type="SMART" id="SM00421"/>
    </source>
</evidence>
<evidence type="ECO:0000256" key="2">
    <source>
        <dbReference type="ARBA" id="ARBA00023015"/>
    </source>
</evidence>
<dbReference type="GO" id="GO:0003677">
    <property type="term" value="F:DNA binding"/>
    <property type="evidence" value="ECO:0007669"/>
    <property type="project" value="InterPro"/>
</dbReference>
<dbReference type="PRINTS" id="PR00038">
    <property type="entry name" value="HTHLUXR"/>
</dbReference>
<evidence type="ECO:0000256" key="3">
    <source>
        <dbReference type="ARBA" id="ARBA00023082"/>
    </source>
</evidence>
<dbReference type="InterPro" id="IPR013249">
    <property type="entry name" value="RNA_pol_sigma70_r4_t2"/>
</dbReference>
<dbReference type="InterPro" id="IPR013325">
    <property type="entry name" value="RNA_pol_sigma_r2"/>
</dbReference>
<dbReference type="NCBIfam" id="TIGR02937">
    <property type="entry name" value="sigma70-ECF"/>
    <property type="match status" value="1"/>
</dbReference>
<dbReference type="RefSeq" id="WP_118103766.1">
    <property type="nucleotide sequence ID" value="NZ_JAHONW010000030.1"/>
</dbReference>
<keyword evidence="2" id="KW-0805">Transcription regulation</keyword>
<sequence>MTNEEYFMRQIHSKKVSAFKRLFDEFYRPLVSFAMKYTDNQVISEDLVQDLFVTLWERDISYSSYSGFKTFLYNTIRNGCMDYLRHRCVEQKYIDHLIGSEKKEDELDDKIMKEELYQMLINAIDELPRRCREVLELHMKGLKNEDIAKELGLSILTVKTQKKRAIVYLRKKLTGVTLFFDFLLYLF</sequence>
<accession>A0A413IC98</accession>
<dbReference type="SUPFAM" id="SSF88946">
    <property type="entry name" value="Sigma2 domain of RNA polymerase sigma factors"/>
    <property type="match status" value="1"/>
</dbReference>
<dbReference type="Pfam" id="PF08281">
    <property type="entry name" value="Sigma70_r4_2"/>
    <property type="match status" value="1"/>
</dbReference>
<dbReference type="InterPro" id="IPR039425">
    <property type="entry name" value="RNA_pol_sigma-70-like"/>
</dbReference>
<dbReference type="Gene3D" id="1.10.1740.10">
    <property type="match status" value="1"/>
</dbReference>
<dbReference type="InterPro" id="IPR013324">
    <property type="entry name" value="RNA_pol_sigma_r3/r4-like"/>
</dbReference>
<dbReference type="PANTHER" id="PTHR43133:SF46">
    <property type="entry name" value="RNA POLYMERASE SIGMA-70 FACTOR ECF SUBFAMILY"/>
    <property type="match status" value="1"/>
</dbReference>
<comment type="similarity">
    <text evidence="1">Belongs to the sigma-70 factor family. ECF subfamily.</text>
</comment>
<keyword evidence="4" id="KW-0804">Transcription</keyword>
<gene>
    <name evidence="6" type="ORF">DXA53_09420</name>
</gene>
<dbReference type="Pfam" id="PF04542">
    <property type="entry name" value="Sigma70_r2"/>
    <property type="match status" value="1"/>
</dbReference>
<dbReference type="SMART" id="SM00421">
    <property type="entry name" value="HTH_LUXR"/>
    <property type="match status" value="1"/>
</dbReference>
<proteinExistence type="inferred from homology"/>
<evidence type="ECO:0000313" key="6">
    <source>
        <dbReference type="EMBL" id="RGY06722.1"/>
    </source>
</evidence>
<evidence type="ECO:0000256" key="4">
    <source>
        <dbReference type="ARBA" id="ARBA00023163"/>
    </source>
</evidence>
<dbReference type="PANTHER" id="PTHR43133">
    <property type="entry name" value="RNA POLYMERASE ECF-TYPE SIGMA FACTO"/>
    <property type="match status" value="1"/>
</dbReference>
<dbReference type="AlphaFoldDB" id="A0A413IC98"/>